<reference evidence="2 3" key="1">
    <citation type="submission" date="2018-03" db="EMBL/GenBank/DDBJ databases">
        <title>Genomic Encyclopedia of Type Strains, Phase III (KMG-III): the genomes of soil and plant-associated and newly described type strains.</title>
        <authorList>
            <person name="Whitman W."/>
        </authorList>
    </citation>
    <scope>NUCLEOTIDE SEQUENCE [LARGE SCALE GENOMIC DNA]</scope>
    <source>
        <strain evidence="2 3">CGMCC 4.7104</strain>
    </source>
</reference>
<keyword evidence="3" id="KW-1185">Reference proteome</keyword>
<dbReference type="RefSeq" id="WP_181307807.1">
    <property type="nucleotide sequence ID" value="NZ_JBFAIB010000009.1"/>
</dbReference>
<sequence>MMNPEIEFELMKNHASELRRAAAHHRRVREAEQGNKSERRSLFGKRRSS</sequence>
<gene>
    <name evidence="2" type="ORF">B0I32_11192</name>
</gene>
<evidence type="ECO:0000313" key="2">
    <source>
        <dbReference type="EMBL" id="PRX63099.1"/>
    </source>
</evidence>
<evidence type="ECO:0000256" key="1">
    <source>
        <dbReference type="SAM" id="MobiDB-lite"/>
    </source>
</evidence>
<dbReference type="EMBL" id="PVNG01000011">
    <property type="protein sequence ID" value="PRX63099.1"/>
    <property type="molecule type" value="Genomic_DNA"/>
</dbReference>
<feature type="region of interest" description="Disordered" evidence="1">
    <location>
        <begin position="19"/>
        <end position="49"/>
    </location>
</feature>
<dbReference type="AlphaFoldDB" id="A0A2T0MVX6"/>
<protein>
    <submittedName>
        <fullName evidence="2">Uncharacterized protein</fullName>
    </submittedName>
</protein>
<organism evidence="2 3">
    <name type="scientific">Nonomuraea fuscirosea</name>
    <dbReference type="NCBI Taxonomy" id="1291556"/>
    <lineage>
        <taxon>Bacteria</taxon>
        <taxon>Bacillati</taxon>
        <taxon>Actinomycetota</taxon>
        <taxon>Actinomycetes</taxon>
        <taxon>Streptosporangiales</taxon>
        <taxon>Streptosporangiaceae</taxon>
        <taxon>Nonomuraea</taxon>
    </lineage>
</organism>
<name>A0A2T0MVX6_9ACTN</name>
<comment type="caution">
    <text evidence="2">The sequence shown here is derived from an EMBL/GenBank/DDBJ whole genome shotgun (WGS) entry which is preliminary data.</text>
</comment>
<evidence type="ECO:0000313" key="3">
    <source>
        <dbReference type="Proteomes" id="UP000238312"/>
    </source>
</evidence>
<dbReference type="Proteomes" id="UP000238312">
    <property type="component" value="Unassembled WGS sequence"/>
</dbReference>
<proteinExistence type="predicted"/>
<feature type="compositionally biased region" description="Basic and acidic residues" evidence="1">
    <location>
        <begin position="29"/>
        <end position="41"/>
    </location>
</feature>
<accession>A0A2T0MVX6</accession>